<reference evidence="8 9" key="1">
    <citation type="journal article" date="2018" name="Mol. Plant">
        <title>The genome of Artemisia annua provides insight into the evolution of Asteraceae family and artemisinin biosynthesis.</title>
        <authorList>
            <person name="Shen Q."/>
            <person name="Zhang L."/>
            <person name="Liao Z."/>
            <person name="Wang S."/>
            <person name="Yan T."/>
            <person name="Shi P."/>
            <person name="Liu M."/>
            <person name="Fu X."/>
            <person name="Pan Q."/>
            <person name="Wang Y."/>
            <person name="Lv Z."/>
            <person name="Lu X."/>
            <person name="Zhang F."/>
            <person name="Jiang W."/>
            <person name="Ma Y."/>
            <person name="Chen M."/>
            <person name="Hao X."/>
            <person name="Li L."/>
            <person name="Tang Y."/>
            <person name="Lv G."/>
            <person name="Zhou Y."/>
            <person name="Sun X."/>
            <person name="Brodelius P.E."/>
            <person name="Rose J.K.C."/>
            <person name="Tang K."/>
        </authorList>
    </citation>
    <scope>NUCLEOTIDE SEQUENCE [LARGE SCALE GENOMIC DNA]</scope>
    <source>
        <strain evidence="9">cv. Huhao1</strain>
        <tissue evidence="8">Leaf</tissue>
    </source>
</reference>
<evidence type="ECO:0000256" key="5">
    <source>
        <dbReference type="ARBA" id="ARBA00022989"/>
    </source>
</evidence>
<dbReference type="GO" id="GO:0016765">
    <property type="term" value="F:transferase activity, transferring alkyl or aryl (other than methyl) groups"/>
    <property type="evidence" value="ECO:0007669"/>
    <property type="project" value="InterPro"/>
</dbReference>
<dbReference type="EMBL" id="PKPP01001660">
    <property type="protein sequence ID" value="PWA80889.1"/>
    <property type="molecule type" value="Genomic_DNA"/>
</dbReference>
<proteinExistence type="inferred from homology"/>
<dbReference type="Gene3D" id="1.20.120.1780">
    <property type="entry name" value="UbiA prenyltransferase"/>
    <property type="match status" value="1"/>
</dbReference>
<evidence type="ECO:0000256" key="1">
    <source>
        <dbReference type="ARBA" id="ARBA00004508"/>
    </source>
</evidence>
<keyword evidence="4 7" id="KW-0812">Transmembrane</keyword>
<dbReference type="PANTHER" id="PTHR43009">
    <property type="entry name" value="HOMOGENTISATE SOLANESYLTRANSFERASE, CHLOROPLASTIC"/>
    <property type="match status" value="1"/>
</dbReference>
<dbReference type="Proteomes" id="UP000245207">
    <property type="component" value="Unassembled WGS sequence"/>
</dbReference>
<comment type="subcellular location">
    <subcellularLocation>
        <location evidence="1">Plastid</location>
        <location evidence="1">Chloroplast membrane</location>
        <topology evidence="1">Multi-pass membrane protein</topology>
    </subcellularLocation>
</comment>
<dbReference type="GO" id="GO:0031969">
    <property type="term" value="C:chloroplast membrane"/>
    <property type="evidence" value="ECO:0007669"/>
    <property type="project" value="UniProtKB-SubCell"/>
</dbReference>
<evidence type="ECO:0000256" key="7">
    <source>
        <dbReference type="SAM" id="Phobius"/>
    </source>
</evidence>
<protein>
    <submittedName>
        <fullName evidence="8">UbiA prenyltransferase family</fullName>
    </submittedName>
</protein>
<evidence type="ECO:0000256" key="4">
    <source>
        <dbReference type="ARBA" id="ARBA00022692"/>
    </source>
</evidence>
<evidence type="ECO:0000256" key="2">
    <source>
        <dbReference type="ARBA" id="ARBA00005985"/>
    </source>
</evidence>
<comment type="similarity">
    <text evidence="2">Belongs to the UbiA prenyltransferase family.</text>
</comment>
<dbReference type="STRING" id="35608.A0A2U1P566"/>
<keyword evidence="6 7" id="KW-0472">Membrane</keyword>
<evidence type="ECO:0000256" key="6">
    <source>
        <dbReference type="ARBA" id="ARBA00023136"/>
    </source>
</evidence>
<gene>
    <name evidence="8" type="ORF">CTI12_AA192280</name>
</gene>
<dbReference type="PANTHER" id="PTHR43009:SF8">
    <property type="entry name" value="HOMOGENTISATE PHYTYLTRANSFERASE"/>
    <property type="match status" value="1"/>
</dbReference>
<dbReference type="AlphaFoldDB" id="A0A2U1P566"/>
<keyword evidence="3 8" id="KW-0808">Transferase</keyword>
<name>A0A2U1P566_ARTAN</name>
<sequence length="128" mass="14677">MSVYAIVNALFKDIPDVEGDKINGVNSFAQQFGHKQVFWICVWLLEIIYGVGILVGLSSTRFWIRLLMVIGHGIFGFTLWKKANLVDLDSMEATESFYQVIWKHEELKKLRVSLNFVQNKASADLGFY</sequence>
<evidence type="ECO:0000313" key="8">
    <source>
        <dbReference type="EMBL" id="PWA80889.1"/>
    </source>
</evidence>
<evidence type="ECO:0000256" key="3">
    <source>
        <dbReference type="ARBA" id="ARBA00022679"/>
    </source>
</evidence>
<organism evidence="8 9">
    <name type="scientific">Artemisia annua</name>
    <name type="common">Sweet wormwood</name>
    <dbReference type="NCBI Taxonomy" id="35608"/>
    <lineage>
        <taxon>Eukaryota</taxon>
        <taxon>Viridiplantae</taxon>
        <taxon>Streptophyta</taxon>
        <taxon>Embryophyta</taxon>
        <taxon>Tracheophyta</taxon>
        <taxon>Spermatophyta</taxon>
        <taxon>Magnoliopsida</taxon>
        <taxon>eudicotyledons</taxon>
        <taxon>Gunneridae</taxon>
        <taxon>Pentapetalae</taxon>
        <taxon>asterids</taxon>
        <taxon>campanulids</taxon>
        <taxon>Asterales</taxon>
        <taxon>Asteraceae</taxon>
        <taxon>Asteroideae</taxon>
        <taxon>Anthemideae</taxon>
        <taxon>Artemisiinae</taxon>
        <taxon>Artemisia</taxon>
    </lineage>
</organism>
<dbReference type="OrthoDB" id="1502398at2759"/>
<comment type="caution">
    <text evidence="8">The sequence shown here is derived from an EMBL/GenBank/DDBJ whole genome shotgun (WGS) entry which is preliminary data.</text>
</comment>
<accession>A0A2U1P566</accession>
<keyword evidence="9" id="KW-1185">Reference proteome</keyword>
<evidence type="ECO:0000313" key="9">
    <source>
        <dbReference type="Proteomes" id="UP000245207"/>
    </source>
</evidence>
<feature type="transmembrane region" description="Helical" evidence="7">
    <location>
        <begin position="37"/>
        <end position="56"/>
    </location>
</feature>
<feature type="transmembrane region" description="Helical" evidence="7">
    <location>
        <begin position="62"/>
        <end position="80"/>
    </location>
</feature>
<keyword evidence="5 7" id="KW-1133">Transmembrane helix</keyword>
<dbReference type="InterPro" id="IPR000537">
    <property type="entry name" value="UbiA_prenyltransferase"/>
</dbReference>
<dbReference type="Pfam" id="PF01040">
    <property type="entry name" value="UbiA"/>
    <property type="match status" value="1"/>
</dbReference>